<keyword evidence="1" id="KW-0472">Membrane</keyword>
<keyword evidence="1" id="KW-1133">Transmembrane helix</keyword>
<organism evidence="2 3">
    <name type="scientific">Iamia majanohamensis</name>
    <dbReference type="NCBI Taxonomy" id="467976"/>
    <lineage>
        <taxon>Bacteria</taxon>
        <taxon>Bacillati</taxon>
        <taxon>Actinomycetota</taxon>
        <taxon>Acidimicrobiia</taxon>
        <taxon>Acidimicrobiales</taxon>
        <taxon>Iamiaceae</taxon>
        <taxon>Iamia</taxon>
    </lineage>
</organism>
<proteinExistence type="predicted"/>
<evidence type="ECO:0000313" key="3">
    <source>
        <dbReference type="Proteomes" id="UP001216390"/>
    </source>
</evidence>
<accession>A0AAE9YAE3</accession>
<keyword evidence="3" id="KW-1185">Reference proteome</keyword>
<evidence type="ECO:0000313" key="2">
    <source>
        <dbReference type="EMBL" id="WCO65372.1"/>
    </source>
</evidence>
<reference evidence="2" key="1">
    <citation type="submission" date="2023-01" db="EMBL/GenBank/DDBJ databases">
        <title>The diversity of Class Acidimicrobiia in South China Sea sediment environments and the proposal of Iamia marina sp. nov., a novel species of the genus Iamia.</title>
        <authorList>
            <person name="He Y."/>
            <person name="Tian X."/>
        </authorList>
    </citation>
    <scope>NUCLEOTIDE SEQUENCE</scope>
    <source>
        <strain evidence="2">DSM 19957</strain>
    </source>
</reference>
<evidence type="ECO:0000256" key="1">
    <source>
        <dbReference type="SAM" id="Phobius"/>
    </source>
</evidence>
<gene>
    <name evidence="2" type="ORF">PO878_12785</name>
</gene>
<feature type="transmembrane region" description="Helical" evidence="1">
    <location>
        <begin position="75"/>
        <end position="96"/>
    </location>
</feature>
<protein>
    <submittedName>
        <fullName evidence="2">Uncharacterized protein</fullName>
    </submittedName>
</protein>
<dbReference type="EMBL" id="CP116942">
    <property type="protein sequence ID" value="WCO65372.1"/>
    <property type="molecule type" value="Genomic_DNA"/>
</dbReference>
<keyword evidence="1" id="KW-0812">Transmembrane</keyword>
<dbReference type="AlphaFoldDB" id="A0AAE9YAE3"/>
<feature type="transmembrane region" description="Helical" evidence="1">
    <location>
        <begin position="27"/>
        <end position="52"/>
    </location>
</feature>
<dbReference type="RefSeq" id="WP_272734897.1">
    <property type="nucleotide sequence ID" value="NZ_CP116942.1"/>
</dbReference>
<sequence length="106" mass="11550">MASSDDIIAGIKADYFRRQRRRQYARLTIGILLPFITAPAFGFAALVAYAAVGCTSPTMGGLAGRENDPCRDGGWALLLSLAVCLALWLVSSALVWRWARRPPDSH</sequence>
<name>A0AAE9YAE3_9ACTN</name>
<dbReference type="Proteomes" id="UP001216390">
    <property type="component" value="Chromosome"/>
</dbReference>
<dbReference type="KEGG" id="ima:PO878_12785"/>